<dbReference type="CDD" id="cd20304">
    <property type="entry name" value="cupin_OxDC_N"/>
    <property type="match status" value="1"/>
</dbReference>
<evidence type="ECO:0000313" key="7">
    <source>
        <dbReference type="EMBL" id="KAK7037809.1"/>
    </source>
</evidence>
<keyword evidence="1 3" id="KW-0479">Metal-binding</keyword>
<evidence type="ECO:0000256" key="1">
    <source>
        <dbReference type="ARBA" id="ARBA00022723"/>
    </source>
</evidence>
<dbReference type="GO" id="GO:0046872">
    <property type="term" value="F:metal ion binding"/>
    <property type="evidence" value="ECO:0007669"/>
    <property type="project" value="UniProtKB-KW"/>
</dbReference>
<evidence type="ECO:0000256" key="2">
    <source>
        <dbReference type="PIRSR" id="PIRSR617774-1"/>
    </source>
</evidence>
<feature type="domain" description="Cupin type-1" evidence="6">
    <location>
        <begin position="135"/>
        <end position="278"/>
    </location>
</feature>
<feature type="signal peptide" evidence="5">
    <location>
        <begin position="1"/>
        <end position="19"/>
    </location>
</feature>
<name>A0AAW0CCE4_9AGAR</name>
<dbReference type="GO" id="GO:0033609">
    <property type="term" value="P:oxalate metabolic process"/>
    <property type="evidence" value="ECO:0007669"/>
    <property type="project" value="InterPro"/>
</dbReference>
<evidence type="ECO:0000256" key="5">
    <source>
        <dbReference type="SAM" id="SignalP"/>
    </source>
</evidence>
<evidence type="ECO:0000313" key="8">
    <source>
        <dbReference type="Proteomes" id="UP001383192"/>
    </source>
</evidence>
<feature type="binding site" evidence="3">
    <location>
        <position position="422"/>
    </location>
    <ligand>
        <name>Mn(2+)</name>
        <dbReference type="ChEBI" id="CHEBI:29035"/>
        <label>2</label>
    </ligand>
</feature>
<feature type="binding site" evidence="3">
    <location>
        <position position="376"/>
    </location>
    <ligand>
        <name>Mn(2+)</name>
        <dbReference type="ChEBI" id="CHEBI:29035"/>
        <label>2</label>
    </ligand>
</feature>
<organism evidence="7 8">
    <name type="scientific">Paramarasmius palmivorus</name>
    <dbReference type="NCBI Taxonomy" id="297713"/>
    <lineage>
        <taxon>Eukaryota</taxon>
        <taxon>Fungi</taxon>
        <taxon>Dikarya</taxon>
        <taxon>Basidiomycota</taxon>
        <taxon>Agaricomycotina</taxon>
        <taxon>Agaricomycetes</taxon>
        <taxon>Agaricomycetidae</taxon>
        <taxon>Agaricales</taxon>
        <taxon>Marasmiineae</taxon>
        <taxon>Marasmiaceae</taxon>
        <taxon>Paramarasmius</taxon>
    </lineage>
</organism>
<dbReference type="SMART" id="SM00835">
    <property type="entry name" value="Cupin_1"/>
    <property type="match status" value="2"/>
</dbReference>
<dbReference type="EMBL" id="JAYKXP010000044">
    <property type="protein sequence ID" value="KAK7037809.1"/>
    <property type="molecule type" value="Genomic_DNA"/>
</dbReference>
<gene>
    <name evidence="7" type="ORF">VNI00_010770</name>
</gene>
<dbReference type="Gene3D" id="2.60.120.10">
    <property type="entry name" value="Jelly Rolls"/>
    <property type="match status" value="2"/>
</dbReference>
<feature type="chain" id="PRO_5043530402" description="Cupin type-1 domain-containing protein" evidence="5">
    <location>
        <begin position="20"/>
        <end position="486"/>
    </location>
</feature>
<dbReference type="InterPro" id="IPR011051">
    <property type="entry name" value="RmlC_Cupin_sf"/>
</dbReference>
<dbReference type="InterPro" id="IPR006045">
    <property type="entry name" value="Cupin_1"/>
</dbReference>
<dbReference type="InterPro" id="IPR014710">
    <property type="entry name" value="RmlC-like_jellyroll"/>
</dbReference>
<dbReference type="InterPro" id="IPR017774">
    <property type="entry name" value="Bicupin_oxalate_deCO2ase/Oxase"/>
</dbReference>
<evidence type="ECO:0000256" key="4">
    <source>
        <dbReference type="SAM" id="MobiDB-lite"/>
    </source>
</evidence>
<feature type="domain" description="Cupin type-1" evidence="6">
    <location>
        <begin position="331"/>
        <end position="472"/>
    </location>
</feature>
<keyword evidence="8" id="KW-1185">Reference proteome</keyword>
<feature type="binding site" evidence="3">
    <location>
        <position position="223"/>
    </location>
    <ligand>
        <name>Mn(2+)</name>
        <dbReference type="ChEBI" id="CHEBI:29035"/>
        <label>1</label>
    </ligand>
</feature>
<reference evidence="7 8" key="1">
    <citation type="submission" date="2024-01" db="EMBL/GenBank/DDBJ databases">
        <title>A draft genome for a cacao thread blight-causing isolate of Paramarasmius palmivorus.</title>
        <authorList>
            <person name="Baruah I.K."/>
            <person name="Bukari Y."/>
            <person name="Amoako-Attah I."/>
            <person name="Meinhardt L.W."/>
            <person name="Bailey B.A."/>
            <person name="Cohen S.P."/>
        </authorList>
    </citation>
    <scope>NUCLEOTIDE SEQUENCE [LARGE SCALE GENOMIC DNA]</scope>
    <source>
        <strain evidence="7 8">GH-12</strain>
    </source>
</reference>
<dbReference type="CDD" id="cd20305">
    <property type="entry name" value="cupin_OxDC_C"/>
    <property type="match status" value="1"/>
</dbReference>
<comment type="caution">
    <text evidence="7">The sequence shown here is derived from an EMBL/GenBank/DDBJ whole genome shotgun (WGS) entry which is preliminary data.</text>
</comment>
<feature type="binding site" evidence="3">
    <location>
        <position position="180"/>
    </location>
    <ligand>
        <name>Mn(2+)</name>
        <dbReference type="ChEBI" id="CHEBI:29035"/>
        <label>1</label>
    </ligand>
</feature>
<dbReference type="PANTHER" id="PTHR35848:SF9">
    <property type="entry name" value="SLL1358 PROTEIN"/>
    <property type="match status" value="1"/>
</dbReference>
<dbReference type="Pfam" id="PF00190">
    <property type="entry name" value="Cupin_1"/>
    <property type="match status" value="2"/>
</dbReference>
<dbReference type="InterPro" id="IPR051610">
    <property type="entry name" value="GPI/OXD"/>
</dbReference>
<comment type="cofactor">
    <cofactor evidence="3">
        <name>Mn(2+)</name>
        <dbReference type="ChEBI" id="CHEBI:29035"/>
    </cofactor>
    <text evidence="3">Binds 2 manganese ions per subunit.</text>
</comment>
<dbReference type="PANTHER" id="PTHR35848">
    <property type="entry name" value="OXALATE-BINDING PROTEIN"/>
    <property type="match status" value="1"/>
</dbReference>
<feature type="binding site" evidence="3">
    <location>
        <position position="178"/>
    </location>
    <ligand>
        <name>Mn(2+)</name>
        <dbReference type="ChEBI" id="CHEBI:29035"/>
        <label>1</label>
    </ligand>
</feature>
<evidence type="ECO:0000256" key="3">
    <source>
        <dbReference type="PIRSR" id="PIRSR617774-2"/>
    </source>
</evidence>
<accession>A0AAW0CCE4</accession>
<keyword evidence="5" id="KW-0732">Signal</keyword>
<feature type="region of interest" description="Disordered" evidence="4">
    <location>
        <begin position="307"/>
        <end position="326"/>
    </location>
</feature>
<dbReference type="NCBIfam" id="TIGR03404">
    <property type="entry name" value="bicupin_oxalic"/>
    <property type="match status" value="1"/>
</dbReference>
<evidence type="ECO:0000259" key="6">
    <source>
        <dbReference type="SMART" id="SM00835"/>
    </source>
</evidence>
<feature type="binding site" evidence="3">
    <location>
        <position position="378"/>
    </location>
    <ligand>
        <name>Mn(2+)</name>
        <dbReference type="ChEBI" id="CHEBI:29035"/>
        <label>2</label>
    </ligand>
</feature>
<feature type="binding site" evidence="3">
    <location>
        <position position="184"/>
    </location>
    <ligand>
        <name>Mn(2+)</name>
        <dbReference type="ChEBI" id="CHEBI:29035"/>
        <label>1</label>
    </ligand>
</feature>
<dbReference type="SUPFAM" id="SSF51182">
    <property type="entry name" value="RmlC-like cupins"/>
    <property type="match status" value="1"/>
</dbReference>
<sequence length="486" mass="51996">MISVSLVLLTLAFGRFAASAPAASSAPVSSAAASTVLSSPASEAPTTVVSSAVASPVSSAAPSTATRDYISTEPNAPMWGIGASPGDSVLQPVRGNLGAPLMGPDNKAIDIQNPDFLAGPSTDHGSVSKNAKWPFSLSHNRLENGGWARQENIGVMPIATEMASVNMRLEPGAVRELHWHKTAEWAYVLKGSTQITAVDAEGRNYIATVKPGDLWYFPAGIPHSLQATDDDPEGSEFVLVFDDGDFSEDSTFLLTDWLEHVPYEVIQKNFGVTNDAFAHIPAEELYIFKSASKNAIPSLDNDSLTGWEALPQDDASAPQSPQGTVPDPYSFALSQVNATNVSGGTVKIVDSTTFKVSKTIAAAEVTVNPGAIRELHWHPTMDEWSFFLEGEGRVTIFASQGNARTFNYQAGDIGYVPAAMGHYVENIGNTTLKFLEIFKTDRFQDISLNQWLALTPPDLVKAHLDLDDETISKLSKTKPVVMAAAN</sequence>
<protein>
    <recommendedName>
        <fullName evidence="6">Cupin type-1 domain-containing protein</fullName>
    </recommendedName>
</protein>
<feature type="binding site" evidence="3">
    <location>
        <position position="383"/>
    </location>
    <ligand>
        <name>Mn(2+)</name>
        <dbReference type="ChEBI" id="CHEBI:29035"/>
        <label>2</label>
    </ligand>
</feature>
<dbReference type="AlphaFoldDB" id="A0AAW0CCE4"/>
<dbReference type="Proteomes" id="UP001383192">
    <property type="component" value="Unassembled WGS sequence"/>
</dbReference>
<feature type="active site" description="Proton donor" evidence="2">
    <location>
        <position position="436"/>
    </location>
</feature>
<keyword evidence="3" id="KW-0464">Manganese</keyword>
<proteinExistence type="predicted"/>